<evidence type="ECO:0000256" key="1">
    <source>
        <dbReference type="SAM" id="MobiDB-lite"/>
    </source>
</evidence>
<comment type="caution">
    <text evidence="2">The sequence shown here is derived from an EMBL/GenBank/DDBJ whole genome shotgun (WGS) entry which is preliminary data.</text>
</comment>
<reference evidence="2 3" key="1">
    <citation type="submission" date="2024-11" db="EMBL/GenBank/DDBJ databases">
        <title>A near-complete genome assembly of Cinchona calisaya.</title>
        <authorList>
            <person name="Lian D.C."/>
            <person name="Zhao X.W."/>
            <person name="Wei L."/>
        </authorList>
    </citation>
    <scope>NUCLEOTIDE SEQUENCE [LARGE SCALE GENOMIC DNA]</scope>
    <source>
        <tissue evidence="2">Nenye</tissue>
    </source>
</reference>
<evidence type="ECO:0000313" key="3">
    <source>
        <dbReference type="Proteomes" id="UP001630127"/>
    </source>
</evidence>
<protein>
    <submittedName>
        <fullName evidence="2">Uncharacterized protein</fullName>
    </submittedName>
</protein>
<accession>A0ABD2YUR6</accession>
<feature type="region of interest" description="Disordered" evidence="1">
    <location>
        <begin position="1"/>
        <end position="38"/>
    </location>
</feature>
<organism evidence="2 3">
    <name type="scientific">Cinchona calisaya</name>
    <dbReference type="NCBI Taxonomy" id="153742"/>
    <lineage>
        <taxon>Eukaryota</taxon>
        <taxon>Viridiplantae</taxon>
        <taxon>Streptophyta</taxon>
        <taxon>Embryophyta</taxon>
        <taxon>Tracheophyta</taxon>
        <taxon>Spermatophyta</taxon>
        <taxon>Magnoliopsida</taxon>
        <taxon>eudicotyledons</taxon>
        <taxon>Gunneridae</taxon>
        <taxon>Pentapetalae</taxon>
        <taxon>asterids</taxon>
        <taxon>lamiids</taxon>
        <taxon>Gentianales</taxon>
        <taxon>Rubiaceae</taxon>
        <taxon>Cinchonoideae</taxon>
        <taxon>Cinchoneae</taxon>
        <taxon>Cinchona</taxon>
    </lineage>
</organism>
<feature type="compositionally biased region" description="Basic and acidic residues" evidence="1">
    <location>
        <begin position="71"/>
        <end position="86"/>
    </location>
</feature>
<feature type="region of interest" description="Disordered" evidence="1">
    <location>
        <begin position="65"/>
        <end position="111"/>
    </location>
</feature>
<name>A0ABD2YUR6_9GENT</name>
<keyword evidence="3" id="KW-1185">Reference proteome</keyword>
<dbReference type="AlphaFoldDB" id="A0ABD2YUR6"/>
<evidence type="ECO:0000313" key="2">
    <source>
        <dbReference type="EMBL" id="KAL3509567.1"/>
    </source>
</evidence>
<sequence>MAGSLPKTSEKGESSSSETKRGIRLRKNKKKKKENFTKKEDFTKTILEQLLGEFKNLPKIPLSGIMTQTNEDLKTETDSTEEKQDPYDLEDQVSSTNGVDSIGCQNVETTL</sequence>
<feature type="compositionally biased region" description="Polar residues" evidence="1">
    <location>
        <begin position="92"/>
        <end position="111"/>
    </location>
</feature>
<dbReference type="EMBL" id="JBJUIK010000012">
    <property type="protein sequence ID" value="KAL3509567.1"/>
    <property type="molecule type" value="Genomic_DNA"/>
</dbReference>
<dbReference type="Proteomes" id="UP001630127">
    <property type="component" value="Unassembled WGS sequence"/>
</dbReference>
<proteinExistence type="predicted"/>
<gene>
    <name evidence="2" type="ORF">ACH5RR_028968</name>
</gene>
<feature type="compositionally biased region" description="Basic residues" evidence="1">
    <location>
        <begin position="22"/>
        <end position="33"/>
    </location>
</feature>
<feature type="compositionally biased region" description="Basic and acidic residues" evidence="1">
    <location>
        <begin position="8"/>
        <end position="21"/>
    </location>
</feature>